<gene>
    <name evidence="3" type="ORF">FC701_24430</name>
</gene>
<comment type="caution">
    <text evidence="3">The sequence shown here is derived from an EMBL/GenBank/DDBJ whole genome shotgun (WGS) entry which is preliminary data.</text>
</comment>
<reference evidence="3 4" key="1">
    <citation type="journal article" date="2019" name="Environ. Microbiol.">
        <title>An active ?-lactamase is a part of an orchestrated cell wall stress resistance network of Bacillus subtilis and related rhizosphere species.</title>
        <authorList>
            <person name="Bucher T."/>
            <person name="Keren-Paz A."/>
            <person name="Hausser J."/>
            <person name="Olender T."/>
            <person name="Cytryn E."/>
            <person name="Kolodkin-Gal I."/>
        </authorList>
    </citation>
    <scope>NUCLEOTIDE SEQUENCE [LARGE SCALE GENOMIC DNA]</scope>
    <source>
        <strain evidence="3 4">I186</strain>
    </source>
</reference>
<sequence length="300" mass="32805">MVNVGIKDENEVQEVVNTLVENGKEALKALESYTQEQVDHIVHEMALSGLDQHMPLAKMAVEETGRGVYEDKCTKNIFATEYIWHSIKKDKTVGIIHEDPHEEVIEIAEPVGVVAGVTPVTNPTSTTMFKAIIAMKTRNPIIFAFHPSAQQCSVAAAKILRDAAIKAGAPENCIQWIEKPSVEATKRLMNHEGVALVLATGGAGMVKSAYSTGKPALGVGPGNVPCYLEKSAHVKRAVNDLILSKTFDNGMICASEQAIIVDKEIYNGVKKEMQDNNCYFVTEEERIKLEKLVINENTCA</sequence>
<dbReference type="InterPro" id="IPR016163">
    <property type="entry name" value="Ald_DH_C"/>
</dbReference>
<feature type="domain" description="Aldehyde dehydrogenase" evidence="2">
    <location>
        <begin position="13"/>
        <end position="275"/>
    </location>
</feature>
<dbReference type="GO" id="GO:0016620">
    <property type="term" value="F:oxidoreductase activity, acting on the aldehyde or oxo group of donors, NAD or NADP as acceptor"/>
    <property type="evidence" value="ECO:0007669"/>
    <property type="project" value="InterPro"/>
</dbReference>
<keyword evidence="1" id="KW-0560">Oxidoreductase</keyword>
<evidence type="ECO:0000256" key="1">
    <source>
        <dbReference type="ARBA" id="ARBA00023002"/>
    </source>
</evidence>
<dbReference type="Proteomes" id="UP000305524">
    <property type="component" value="Unassembled WGS sequence"/>
</dbReference>
<protein>
    <submittedName>
        <fullName evidence="3">Aldehyde dehydrogenase family protein</fullName>
    </submittedName>
</protein>
<evidence type="ECO:0000313" key="4">
    <source>
        <dbReference type="Proteomes" id="UP000305524"/>
    </source>
</evidence>
<dbReference type="SUPFAM" id="SSF53720">
    <property type="entry name" value="ALDH-like"/>
    <property type="match status" value="1"/>
</dbReference>
<dbReference type="AlphaFoldDB" id="A0A4U3A2L3"/>
<proteinExistence type="predicted"/>
<organism evidence="3 4">
    <name type="scientific">Bacillus mycoides</name>
    <dbReference type="NCBI Taxonomy" id="1405"/>
    <lineage>
        <taxon>Bacteria</taxon>
        <taxon>Bacillati</taxon>
        <taxon>Bacillota</taxon>
        <taxon>Bacilli</taxon>
        <taxon>Bacillales</taxon>
        <taxon>Bacillaceae</taxon>
        <taxon>Bacillus</taxon>
        <taxon>Bacillus cereus group</taxon>
    </lineage>
</organism>
<dbReference type="InterPro" id="IPR016162">
    <property type="entry name" value="Ald_DH_N"/>
</dbReference>
<feature type="non-terminal residue" evidence="3">
    <location>
        <position position="300"/>
    </location>
</feature>
<name>A0A4U3A2L3_BACMY</name>
<dbReference type="PANTHER" id="PTHR11699">
    <property type="entry name" value="ALDEHYDE DEHYDROGENASE-RELATED"/>
    <property type="match status" value="1"/>
</dbReference>
<dbReference type="InterPro" id="IPR015590">
    <property type="entry name" value="Aldehyde_DH_dom"/>
</dbReference>
<dbReference type="Pfam" id="PF00171">
    <property type="entry name" value="Aldedh"/>
    <property type="match status" value="1"/>
</dbReference>
<dbReference type="InterPro" id="IPR016161">
    <property type="entry name" value="Ald_DH/histidinol_DH"/>
</dbReference>
<dbReference type="EMBL" id="SZOD01000689">
    <property type="protein sequence ID" value="TKI81608.1"/>
    <property type="molecule type" value="Genomic_DNA"/>
</dbReference>
<dbReference type="RefSeq" id="WP_137058785.1">
    <property type="nucleotide sequence ID" value="NZ_SZOD01000689.1"/>
</dbReference>
<evidence type="ECO:0000313" key="3">
    <source>
        <dbReference type="EMBL" id="TKI81608.1"/>
    </source>
</evidence>
<dbReference type="Gene3D" id="3.40.605.10">
    <property type="entry name" value="Aldehyde Dehydrogenase, Chain A, domain 1"/>
    <property type="match status" value="1"/>
</dbReference>
<dbReference type="Gene3D" id="3.40.309.10">
    <property type="entry name" value="Aldehyde Dehydrogenase, Chain A, domain 2"/>
    <property type="match status" value="1"/>
</dbReference>
<accession>A0A4U3A2L3</accession>
<evidence type="ECO:0000259" key="2">
    <source>
        <dbReference type="Pfam" id="PF00171"/>
    </source>
</evidence>